<dbReference type="AlphaFoldDB" id="A0A803MW28"/>
<protein>
    <recommendedName>
        <fullName evidence="3">Rho-GAP domain-containing protein</fullName>
    </recommendedName>
</protein>
<proteinExistence type="predicted"/>
<dbReference type="Proteomes" id="UP000596660">
    <property type="component" value="Unplaced"/>
</dbReference>
<feature type="compositionally biased region" description="Low complexity" evidence="2">
    <location>
        <begin position="1"/>
        <end position="41"/>
    </location>
</feature>
<name>A0A803MW28_CHEQI</name>
<reference evidence="4" key="1">
    <citation type="journal article" date="2017" name="Nature">
        <title>The genome of Chenopodium quinoa.</title>
        <authorList>
            <person name="Jarvis D.E."/>
            <person name="Ho Y.S."/>
            <person name="Lightfoot D.J."/>
            <person name="Schmoeckel S.M."/>
            <person name="Li B."/>
            <person name="Borm T.J.A."/>
            <person name="Ohyanagi H."/>
            <person name="Mineta K."/>
            <person name="Michell C.T."/>
            <person name="Saber N."/>
            <person name="Kharbatia N.M."/>
            <person name="Rupper R.R."/>
            <person name="Sharp A.R."/>
            <person name="Dally N."/>
            <person name="Boughton B.A."/>
            <person name="Woo Y.H."/>
            <person name="Gao G."/>
            <person name="Schijlen E.G.W.M."/>
            <person name="Guo X."/>
            <person name="Momin A.A."/>
            <person name="Negrao S."/>
            <person name="Al-Babili S."/>
            <person name="Gehring C."/>
            <person name="Roessner U."/>
            <person name="Jung C."/>
            <person name="Murphy K."/>
            <person name="Arold S.T."/>
            <person name="Gojobori T."/>
            <person name="van der Linden C.G."/>
            <person name="van Loo E.N."/>
            <person name="Jellen E.N."/>
            <person name="Maughan P.J."/>
            <person name="Tester M."/>
        </authorList>
    </citation>
    <scope>NUCLEOTIDE SEQUENCE [LARGE SCALE GENOMIC DNA]</scope>
    <source>
        <strain evidence="4">cv. PI 614886</strain>
    </source>
</reference>
<dbReference type="PROSITE" id="PS50238">
    <property type="entry name" value="RHOGAP"/>
    <property type="match status" value="1"/>
</dbReference>
<dbReference type="CDD" id="cd00159">
    <property type="entry name" value="RhoGAP"/>
    <property type="match status" value="1"/>
</dbReference>
<accession>A0A803MW28</accession>
<dbReference type="Gramene" id="AUR62036193-RA">
    <property type="protein sequence ID" value="AUR62036193-RA:cds"/>
    <property type="gene ID" value="AUR62036193"/>
</dbReference>
<dbReference type="Gene3D" id="1.10.555.10">
    <property type="entry name" value="Rho GTPase activation protein"/>
    <property type="match status" value="1"/>
</dbReference>
<dbReference type="Pfam" id="PF00620">
    <property type="entry name" value="RhoGAP"/>
    <property type="match status" value="1"/>
</dbReference>
<evidence type="ECO:0000256" key="2">
    <source>
        <dbReference type="SAM" id="MobiDB-lite"/>
    </source>
</evidence>
<sequence>MTEVLHSPSHFSSSSGSTPSDTFFQPFNQNQNPNLNSSSSSVDRRRNSGVDCDCDCDSGSNSSFRERSESLKKREKEREELSFLALLVALFRKSLIGCSTEREDHLSSGLPVEFEPEVPRRAPSASTSVFGVSTESMQLSYDTRGNCVPTILILMQRRLYAQGGLQVVILVSAGGRNIRITADNSQEEFVRDQLNGGIIPEDIDIHCLAGLIKAWFRELPTGVLDPLEPEDVMQCQTEDDCVELVRLLPLTESSLLDWAINLMADVVQEEQYNKMNAHNIAMVFAPNMTQMADPLTALMYAVQVMNFLKTLITKRLQDREDARIAPPCPSCAGPSDESGHQSPSQACLGDYLEETEVSEPEHYSSDDEPVFDSPHDTKHSEDGDDSDDSPFHWQSFKGLQSSLKIRTGPLFQSSASIVVRKDPASLSGRPLCDPRKSQRP</sequence>
<dbReference type="PANTHER" id="PTHR23177:SF64">
    <property type="entry name" value="RHO GTPASE-ACTIVATING PROTEIN 1"/>
    <property type="match status" value="1"/>
</dbReference>
<organism evidence="4 5">
    <name type="scientific">Chenopodium quinoa</name>
    <name type="common">Quinoa</name>
    <dbReference type="NCBI Taxonomy" id="63459"/>
    <lineage>
        <taxon>Eukaryota</taxon>
        <taxon>Viridiplantae</taxon>
        <taxon>Streptophyta</taxon>
        <taxon>Embryophyta</taxon>
        <taxon>Tracheophyta</taxon>
        <taxon>Spermatophyta</taxon>
        <taxon>Magnoliopsida</taxon>
        <taxon>eudicotyledons</taxon>
        <taxon>Gunneridae</taxon>
        <taxon>Pentapetalae</taxon>
        <taxon>Caryophyllales</taxon>
        <taxon>Chenopodiaceae</taxon>
        <taxon>Chenopodioideae</taxon>
        <taxon>Atripliceae</taxon>
        <taxon>Chenopodium</taxon>
    </lineage>
</organism>
<evidence type="ECO:0000256" key="1">
    <source>
        <dbReference type="ARBA" id="ARBA00022468"/>
    </source>
</evidence>
<dbReference type="SMART" id="SM00324">
    <property type="entry name" value="RhoGAP"/>
    <property type="match status" value="1"/>
</dbReference>
<feature type="region of interest" description="Disordered" evidence="2">
    <location>
        <begin position="1"/>
        <end position="48"/>
    </location>
</feature>
<feature type="domain" description="Rho-GAP" evidence="3">
    <location>
        <begin position="132"/>
        <end position="320"/>
    </location>
</feature>
<feature type="region of interest" description="Disordered" evidence="2">
    <location>
        <begin position="323"/>
        <end position="394"/>
    </location>
</feature>
<feature type="region of interest" description="Disordered" evidence="2">
    <location>
        <begin position="421"/>
        <end position="440"/>
    </location>
</feature>
<evidence type="ECO:0000313" key="5">
    <source>
        <dbReference type="Proteomes" id="UP000596660"/>
    </source>
</evidence>
<dbReference type="GO" id="GO:0005096">
    <property type="term" value="F:GTPase activator activity"/>
    <property type="evidence" value="ECO:0007669"/>
    <property type="project" value="UniProtKB-KW"/>
</dbReference>
<reference evidence="4" key="2">
    <citation type="submission" date="2021-03" db="UniProtKB">
        <authorList>
            <consortium name="EnsemblPlants"/>
        </authorList>
    </citation>
    <scope>IDENTIFICATION</scope>
</reference>
<dbReference type="InterPro" id="IPR044785">
    <property type="entry name" value="RopGAP1-5"/>
</dbReference>
<dbReference type="GO" id="GO:0007165">
    <property type="term" value="P:signal transduction"/>
    <property type="evidence" value="ECO:0007669"/>
    <property type="project" value="InterPro"/>
</dbReference>
<evidence type="ECO:0000313" key="4">
    <source>
        <dbReference type="EnsemblPlants" id="AUR62036193-RA:cds"/>
    </source>
</evidence>
<dbReference type="EnsemblPlants" id="AUR62036193-RA">
    <property type="protein sequence ID" value="AUR62036193-RA:cds"/>
    <property type="gene ID" value="AUR62036193"/>
</dbReference>
<dbReference type="PANTHER" id="PTHR23177">
    <property type="entry name" value="MKIAA1688 PROTEIN"/>
    <property type="match status" value="1"/>
</dbReference>
<keyword evidence="5" id="KW-1185">Reference proteome</keyword>
<dbReference type="SUPFAM" id="SSF48350">
    <property type="entry name" value="GTPase activation domain, GAP"/>
    <property type="match status" value="1"/>
</dbReference>
<dbReference type="InterPro" id="IPR008936">
    <property type="entry name" value="Rho_GTPase_activation_prot"/>
</dbReference>
<keyword evidence="1" id="KW-0343">GTPase activation</keyword>
<evidence type="ECO:0000259" key="3">
    <source>
        <dbReference type="PROSITE" id="PS50238"/>
    </source>
</evidence>
<dbReference type="InterPro" id="IPR000198">
    <property type="entry name" value="RhoGAP_dom"/>
</dbReference>